<protein>
    <submittedName>
        <fullName evidence="2">Uncharacterized protein</fullName>
    </submittedName>
</protein>
<evidence type="ECO:0000313" key="3">
    <source>
        <dbReference type="Proteomes" id="UP000828390"/>
    </source>
</evidence>
<evidence type="ECO:0000256" key="1">
    <source>
        <dbReference type="SAM" id="MobiDB-lite"/>
    </source>
</evidence>
<feature type="compositionally biased region" description="Polar residues" evidence="1">
    <location>
        <begin position="70"/>
        <end position="82"/>
    </location>
</feature>
<feature type="region of interest" description="Disordered" evidence="1">
    <location>
        <begin position="50"/>
        <end position="82"/>
    </location>
</feature>
<feature type="compositionally biased region" description="Polar residues" evidence="1">
    <location>
        <begin position="50"/>
        <end position="63"/>
    </location>
</feature>
<reference evidence="2" key="1">
    <citation type="journal article" date="2019" name="bioRxiv">
        <title>The Genome of the Zebra Mussel, Dreissena polymorpha: A Resource for Invasive Species Research.</title>
        <authorList>
            <person name="McCartney M.A."/>
            <person name="Auch B."/>
            <person name="Kono T."/>
            <person name="Mallez S."/>
            <person name="Zhang Y."/>
            <person name="Obille A."/>
            <person name="Becker A."/>
            <person name="Abrahante J.E."/>
            <person name="Garbe J."/>
            <person name="Badalamenti J.P."/>
            <person name="Herman A."/>
            <person name="Mangelson H."/>
            <person name="Liachko I."/>
            <person name="Sullivan S."/>
            <person name="Sone E.D."/>
            <person name="Koren S."/>
            <person name="Silverstein K.A.T."/>
            <person name="Beckman K.B."/>
            <person name="Gohl D.M."/>
        </authorList>
    </citation>
    <scope>NUCLEOTIDE SEQUENCE</scope>
    <source>
        <strain evidence="2">Duluth1</strain>
        <tissue evidence="2">Whole animal</tissue>
    </source>
</reference>
<name>A0A9D4GTL2_DREPO</name>
<dbReference type="Proteomes" id="UP000828390">
    <property type="component" value="Unassembled WGS sequence"/>
</dbReference>
<reference evidence="2" key="2">
    <citation type="submission" date="2020-11" db="EMBL/GenBank/DDBJ databases">
        <authorList>
            <person name="McCartney M.A."/>
            <person name="Auch B."/>
            <person name="Kono T."/>
            <person name="Mallez S."/>
            <person name="Becker A."/>
            <person name="Gohl D.M."/>
            <person name="Silverstein K.A.T."/>
            <person name="Koren S."/>
            <person name="Bechman K.B."/>
            <person name="Herman A."/>
            <person name="Abrahante J.E."/>
            <person name="Garbe J."/>
        </authorList>
    </citation>
    <scope>NUCLEOTIDE SEQUENCE</scope>
    <source>
        <strain evidence="2">Duluth1</strain>
        <tissue evidence="2">Whole animal</tissue>
    </source>
</reference>
<sequence>MVVDLMTYRQPVGCFVMSRRDRSRMHGLTMSRRKVSLCLRLAIVVTCGTTKTNPGPWSNSNSVEPGPLSQGRQSRSTSWRQTTLSTNEHVILVVEPAGEKDLFGHSISLKSDFNKGIADNNSNLSSFSLKTDDVSSVCSELKSENDR</sequence>
<gene>
    <name evidence="2" type="ORF">DPMN_123058</name>
</gene>
<dbReference type="EMBL" id="JAIWYP010000005">
    <property type="protein sequence ID" value="KAH3821295.1"/>
    <property type="molecule type" value="Genomic_DNA"/>
</dbReference>
<organism evidence="2 3">
    <name type="scientific">Dreissena polymorpha</name>
    <name type="common">Zebra mussel</name>
    <name type="synonym">Mytilus polymorpha</name>
    <dbReference type="NCBI Taxonomy" id="45954"/>
    <lineage>
        <taxon>Eukaryota</taxon>
        <taxon>Metazoa</taxon>
        <taxon>Spiralia</taxon>
        <taxon>Lophotrochozoa</taxon>
        <taxon>Mollusca</taxon>
        <taxon>Bivalvia</taxon>
        <taxon>Autobranchia</taxon>
        <taxon>Heteroconchia</taxon>
        <taxon>Euheterodonta</taxon>
        <taxon>Imparidentia</taxon>
        <taxon>Neoheterodontei</taxon>
        <taxon>Myida</taxon>
        <taxon>Dreissenoidea</taxon>
        <taxon>Dreissenidae</taxon>
        <taxon>Dreissena</taxon>
    </lineage>
</organism>
<keyword evidence="3" id="KW-1185">Reference proteome</keyword>
<dbReference type="AlphaFoldDB" id="A0A9D4GTL2"/>
<proteinExistence type="predicted"/>
<evidence type="ECO:0000313" key="2">
    <source>
        <dbReference type="EMBL" id="KAH3821295.1"/>
    </source>
</evidence>
<comment type="caution">
    <text evidence="2">The sequence shown here is derived from an EMBL/GenBank/DDBJ whole genome shotgun (WGS) entry which is preliminary data.</text>
</comment>
<accession>A0A9D4GTL2</accession>